<feature type="coiled-coil region" evidence="1">
    <location>
        <begin position="49"/>
        <end position="101"/>
    </location>
</feature>
<keyword evidence="1" id="KW-0175">Coiled coil</keyword>
<evidence type="ECO:0000313" key="3">
    <source>
        <dbReference type="Proteomes" id="UP000618931"/>
    </source>
</evidence>
<keyword evidence="3" id="KW-1185">Reference proteome</keyword>
<dbReference type="EMBL" id="JADQDM010000002">
    <property type="protein sequence ID" value="MBF9220933.1"/>
    <property type="molecule type" value="Genomic_DNA"/>
</dbReference>
<dbReference type="RefSeq" id="WP_196292358.1">
    <property type="nucleotide sequence ID" value="NZ_JADQDM010000002.1"/>
</dbReference>
<comment type="caution">
    <text evidence="2">The sequence shown here is derived from an EMBL/GenBank/DDBJ whole genome shotgun (WGS) entry which is preliminary data.</text>
</comment>
<proteinExistence type="predicted"/>
<name>A0ABS0I2H9_9BACT</name>
<reference evidence="2 3" key="1">
    <citation type="submission" date="2020-11" db="EMBL/GenBank/DDBJ databases">
        <authorList>
            <person name="Kim M.K."/>
        </authorList>
    </citation>
    <scope>NUCLEOTIDE SEQUENCE [LARGE SCALE GENOMIC DNA]</scope>
    <source>
        <strain evidence="2 3">BT662</strain>
    </source>
</reference>
<organism evidence="2 3">
    <name type="scientific">Hymenobacter ruricola</name>
    <dbReference type="NCBI Taxonomy" id="2791023"/>
    <lineage>
        <taxon>Bacteria</taxon>
        <taxon>Pseudomonadati</taxon>
        <taxon>Bacteroidota</taxon>
        <taxon>Cytophagia</taxon>
        <taxon>Cytophagales</taxon>
        <taxon>Hymenobacteraceae</taxon>
        <taxon>Hymenobacter</taxon>
    </lineage>
</organism>
<dbReference type="Proteomes" id="UP000618931">
    <property type="component" value="Unassembled WGS sequence"/>
</dbReference>
<protein>
    <submittedName>
        <fullName evidence="2">Uncharacterized protein</fullName>
    </submittedName>
</protein>
<evidence type="ECO:0000313" key="2">
    <source>
        <dbReference type="EMBL" id="MBF9220933.1"/>
    </source>
</evidence>
<accession>A0ABS0I2H9</accession>
<evidence type="ECO:0000256" key="1">
    <source>
        <dbReference type="SAM" id="Coils"/>
    </source>
</evidence>
<sequence>MNVPTFDFSALTTRAACDKALAPARRIQSRLEKNEAVLGFNESEGNIRTSQAQQQYARADRNLQSVTAELADLPAGPSTERDQLEAEQATLVARKKNLALQGASGDESSLQDLAEARNDADLEMVTGYIGQLETHRLGLPA</sequence>
<gene>
    <name evidence="2" type="ORF">I2H31_07450</name>
</gene>